<accession>A0ABZ3IDS4</accession>
<dbReference type="RefSeq" id="WP_373446088.1">
    <property type="nucleotide sequence ID" value="NZ_CP138333.2"/>
</dbReference>
<proteinExistence type="predicted"/>
<keyword evidence="2" id="KW-1185">Reference proteome</keyword>
<name>A0ABZ3IDS4_9STAP</name>
<dbReference type="Proteomes" id="UP001455384">
    <property type="component" value="Chromosome"/>
</dbReference>
<protein>
    <submittedName>
        <fullName evidence="1">Uncharacterized protein</fullName>
    </submittedName>
</protein>
<organism evidence="1 2">
    <name type="scientific">Salinicoccus bachuensis</name>
    <dbReference type="NCBI Taxonomy" id="3136731"/>
    <lineage>
        <taxon>Bacteria</taxon>
        <taxon>Bacillati</taxon>
        <taxon>Bacillota</taxon>
        <taxon>Bacilli</taxon>
        <taxon>Bacillales</taxon>
        <taxon>Staphylococcaceae</taxon>
        <taxon>Salinicoccus</taxon>
    </lineage>
</organism>
<evidence type="ECO:0000313" key="2">
    <source>
        <dbReference type="Proteomes" id="UP001455384"/>
    </source>
</evidence>
<reference evidence="2" key="1">
    <citation type="submission" date="2023-10" db="EMBL/GenBank/DDBJ databases">
        <title>Genome analysis and identification of Salinococcus sp. Bachu38 nov., a PGPR from the rhizosphere of Tamarix.</title>
        <authorList>
            <person name="Liang Z."/>
            <person name="Zhang X."/>
            <person name="Jia J."/>
            <person name="Chen X."/>
            <person name="Wang Y."/>
            <person name="Wang Q."/>
            <person name="Wang R."/>
        </authorList>
    </citation>
    <scope>NUCLEOTIDE SEQUENCE [LARGE SCALE GENOMIC DNA]</scope>
    <source>
        <strain evidence="2">Bachu38</strain>
    </source>
</reference>
<evidence type="ECO:0000313" key="1">
    <source>
        <dbReference type="EMBL" id="XFH00992.1"/>
    </source>
</evidence>
<sequence length="68" mass="7953">MLINKLKEQSEAIEKTVEKFKGIHNMIAKEKYIHGKTLAKIAGENHYSEQYIYNKHAEIKKILSYTES</sequence>
<dbReference type="EMBL" id="CP138333">
    <property type="protein sequence ID" value="XFH00992.1"/>
    <property type="molecule type" value="Genomic_DNA"/>
</dbReference>
<gene>
    <name evidence="1" type="ORF">RQP18_13350</name>
</gene>